<dbReference type="EMBL" id="CP133613">
    <property type="protein sequence ID" value="WMV14078.1"/>
    <property type="molecule type" value="Genomic_DNA"/>
</dbReference>
<evidence type="ECO:0000313" key="2">
    <source>
        <dbReference type="EMBL" id="WMV14078.1"/>
    </source>
</evidence>
<organism evidence="2 3">
    <name type="scientific">Solanum verrucosum</name>
    <dbReference type="NCBI Taxonomy" id="315347"/>
    <lineage>
        <taxon>Eukaryota</taxon>
        <taxon>Viridiplantae</taxon>
        <taxon>Streptophyta</taxon>
        <taxon>Embryophyta</taxon>
        <taxon>Tracheophyta</taxon>
        <taxon>Spermatophyta</taxon>
        <taxon>Magnoliopsida</taxon>
        <taxon>eudicotyledons</taxon>
        <taxon>Gunneridae</taxon>
        <taxon>Pentapetalae</taxon>
        <taxon>asterids</taxon>
        <taxon>lamiids</taxon>
        <taxon>Solanales</taxon>
        <taxon>Solanaceae</taxon>
        <taxon>Solanoideae</taxon>
        <taxon>Solaneae</taxon>
        <taxon>Solanum</taxon>
    </lineage>
</organism>
<feature type="non-terminal residue" evidence="2">
    <location>
        <position position="1"/>
    </location>
</feature>
<dbReference type="PANTHER" id="PTHR46148:SF56">
    <property type="entry name" value="RETROTRANSPOSON PROTEIN"/>
    <property type="match status" value="1"/>
</dbReference>
<reference evidence="2" key="1">
    <citation type="submission" date="2023-08" db="EMBL/GenBank/DDBJ databases">
        <title>A de novo genome assembly of Solanum verrucosum Schlechtendal, a Mexican diploid species geographically isolated from the other diploid A-genome species in potato relatives.</title>
        <authorList>
            <person name="Hosaka K."/>
        </authorList>
    </citation>
    <scope>NUCLEOTIDE SEQUENCE</scope>
    <source>
        <tissue evidence="2">Young leaves</tissue>
    </source>
</reference>
<sequence>SIWLIVYQVTDSAHFLRVKTTDSPKDYDRFYNCEMVRHYGVPLSIISDRVPYIISKRVGKVAYELELPTKLAAIHLMFHISMHKKCISDPSVIVPT</sequence>
<dbReference type="Proteomes" id="UP001234989">
    <property type="component" value="Chromosome 2"/>
</dbReference>
<evidence type="ECO:0000313" key="3">
    <source>
        <dbReference type="Proteomes" id="UP001234989"/>
    </source>
</evidence>
<keyword evidence="3" id="KW-1185">Reference proteome</keyword>
<accession>A0AAF0TF31</accession>
<feature type="domain" description="Tf2-1-like SH3-like" evidence="1">
    <location>
        <begin position="51"/>
        <end position="86"/>
    </location>
</feature>
<protein>
    <recommendedName>
        <fullName evidence="1">Tf2-1-like SH3-like domain-containing protein</fullName>
    </recommendedName>
</protein>
<gene>
    <name evidence="2" type="ORF">MTR67_007463</name>
</gene>
<name>A0AAF0TF31_SOLVR</name>
<proteinExistence type="predicted"/>
<dbReference type="PANTHER" id="PTHR46148">
    <property type="entry name" value="CHROMO DOMAIN-CONTAINING PROTEIN"/>
    <property type="match status" value="1"/>
</dbReference>
<evidence type="ECO:0000259" key="1">
    <source>
        <dbReference type="Pfam" id="PF24626"/>
    </source>
</evidence>
<dbReference type="InterPro" id="IPR056924">
    <property type="entry name" value="SH3_Tf2-1"/>
</dbReference>
<dbReference type="Pfam" id="PF24626">
    <property type="entry name" value="SH3_Tf2-1"/>
    <property type="match status" value="1"/>
</dbReference>
<dbReference type="AlphaFoldDB" id="A0AAF0TF31"/>